<feature type="transmembrane region" description="Helical" evidence="6">
    <location>
        <begin position="90"/>
        <end position="118"/>
    </location>
</feature>
<dbReference type="Gene3D" id="1.20.1740.10">
    <property type="entry name" value="Amino acid/polyamine transporter I"/>
    <property type="match status" value="1"/>
</dbReference>
<evidence type="ECO:0000256" key="4">
    <source>
        <dbReference type="ARBA" id="ARBA00022989"/>
    </source>
</evidence>
<protein>
    <submittedName>
        <fullName evidence="7">Unannotated protein</fullName>
    </submittedName>
</protein>
<keyword evidence="4 6" id="KW-1133">Transmembrane helix</keyword>
<feature type="transmembrane region" description="Helical" evidence="6">
    <location>
        <begin position="395"/>
        <end position="414"/>
    </location>
</feature>
<feature type="transmembrane region" description="Helical" evidence="6">
    <location>
        <begin position="234"/>
        <end position="255"/>
    </location>
</feature>
<reference evidence="7" key="1">
    <citation type="submission" date="2020-05" db="EMBL/GenBank/DDBJ databases">
        <authorList>
            <person name="Chiriac C."/>
            <person name="Salcher M."/>
            <person name="Ghai R."/>
            <person name="Kavagutti S V."/>
        </authorList>
    </citation>
    <scope>NUCLEOTIDE SEQUENCE</scope>
</reference>
<feature type="transmembrane region" description="Helical" evidence="6">
    <location>
        <begin position="420"/>
        <end position="438"/>
    </location>
</feature>
<keyword evidence="3 6" id="KW-0812">Transmembrane</keyword>
<gene>
    <name evidence="7" type="ORF">UFOPK3614_00126</name>
</gene>
<keyword evidence="2" id="KW-1003">Cell membrane</keyword>
<feature type="transmembrane region" description="Helical" evidence="6">
    <location>
        <begin position="21"/>
        <end position="42"/>
    </location>
</feature>
<evidence type="ECO:0000313" key="7">
    <source>
        <dbReference type="EMBL" id="CAB4908920.1"/>
    </source>
</evidence>
<dbReference type="GO" id="GO:0005886">
    <property type="term" value="C:plasma membrane"/>
    <property type="evidence" value="ECO:0007669"/>
    <property type="project" value="UniProtKB-SubCell"/>
</dbReference>
<dbReference type="InterPro" id="IPR002293">
    <property type="entry name" value="AA/rel_permease1"/>
</dbReference>
<proteinExistence type="predicted"/>
<keyword evidence="5 6" id="KW-0472">Membrane</keyword>
<organism evidence="7">
    <name type="scientific">freshwater metagenome</name>
    <dbReference type="NCBI Taxonomy" id="449393"/>
    <lineage>
        <taxon>unclassified sequences</taxon>
        <taxon>metagenomes</taxon>
        <taxon>ecological metagenomes</taxon>
    </lineage>
</organism>
<feature type="transmembrane region" description="Helical" evidence="6">
    <location>
        <begin position="124"/>
        <end position="143"/>
    </location>
</feature>
<dbReference type="PANTHER" id="PTHR42770">
    <property type="entry name" value="AMINO ACID TRANSPORTER-RELATED"/>
    <property type="match status" value="1"/>
</dbReference>
<feature type="transmembrane region" description="Helical" evidence="6">
    <location>
        <begin position="285"/>
        <end position="306"/>
    </location>
</feature>
<dbReference type="AlphaFoldDB" id="A0A6J7GXE2"/>
<dbReference type="GO" id="GO:0022857">
    <property type="term" value="F:transmembrane transporter activity"/>
    <property type="evidence" value="ECO:0007669"/>
    <property type="project" value="InterPro"/>
</dbReference>
<feature type="transmembrane region" description="Helical" evidence="6">
    <location>
        <begin position="192"/>
        <end position="214"/>
    </location>
</feature>
<dbReference type="InterPro" id="IPR050367">
    <property type="entry name" value="APC_superfamily"/>
</dbReference>
<sequence length="456" mass="48137">MSDSNNQKLERGLGFKGLLSLALSDITPMASLLVTAGAVLALSGTAGVWAFSLGCLIAITVAMSMAELGSMYPTAGGLFFIVNKVLGRPIGFLAMINYVLQGIFIPATLALGIGTYLHSLNSSIPVNASSAIGMAIITILAVFRIHVSAIIVTICLAVEGIVLALIIGVGLFNWNQPLSIVTDPVSLQDGKLGSVAGAAIVAAIASSLFSVNGYDSAINFSEEVKGNARSIGRAVMYSALVGVALELTAFTFGLFGTRDLGAYLASSTPFTDSVTTALGENAGQAVLVGALFAIVNATLAITLQFARVLWASGRDKAWPNPINEFLGKVHPKFRSPWAATLVIGTVATVFCAKSSLISTVTFTAVLIIILYALIAIAALVSRVKNKDAERPFKMMFWPIPPIITILGVGLTLTKQKTSDLKIILIIALVSLVYYFLYLNRSKHSRWVPHNPALMDK</sequence>
<dbReference type="PANTHER" id="PTHR42770:SF7">
    <property type="entry name" value="MEMBRANE PROTEIN"/>
    <property type="match status" value="1"/>
</dbReference>
<accession>A0A6J7GXE2</accession>
<feature type="transmembrane region" description="Helical" evidence="6">
    <location>
        <begin position="48"/>
        <end position="69"/>
    </location>
</feature>
<feature type="transmembrane region" description="Helical" evidence="6">
    <location>
        <begin position="150"/>
        <end position="172"/>
    </location>
</feature>
<dbReference type="EMBL" id="CAFBMS010000003">
    <property type="protein sequence ID" value="CAB4908920.1"/>
    <property type="molecule type" value="Genomic_DNA"/>
</dbReference>
<evidence type="ECO:0000256" key="2">
    <source>
        <dbReference type="ARBA" id="ARBA00022475"/>
    </source>
</evidence>
<dbReference type="PIRSF" id="PIRSF006060">
    <property type="entry name" value="AA_transporter"/>
    <property type="match status" value="1"/>
</dbReference>
<evidence type="ECO:0000256" key="5">
    <source>
        <dbReference type="ARBA" id="ARBA00023136"/>
    </source>
</evidence>
<evidence type="ECO:0000256" key="3">
    <source>
        <dbReference type="ARBA" id="ARBA00022692"/>
    </source>
</evidence>
<dbReference type="Pfam" id="PF13520">
    <property type="entry name" value="AA_permease_2"/>
    <property type="match status" value="1"/>
</dbReference>
<evidence type="ECO:0000256" key="6">
    <source>
        <dbReference type="SAM" id="Phobius"/>
    </source>
</evidence>
<feature type="transmembrane region" description="Helical" evidence="6">
    <location>
        <begin position="362"/>
        <end position="383"/>
    </location>
</feature>
<name>A0A6J7GXE2_9ZZZZ</name>
<evidence type="ECO:0000256" key="1">
    <source>
        <dbReference type="ARBA" id="ARBA00004651"/>
    </source>
</evidence>
<comment type="subcellular location">
    <subcellularLocation>
        <location evidence="1">Cell membrane</location>
        <topology evidence="1">Multi-pass membrane protein</topology>
    </subcellularLocation>
</comment>